<evidence type="ECO:0000256" key="3">
    <source>
        <dbReference type="SAM" id="SignalP"/>
    </source>
</evidence>
<dbReference type="PRINTS" id="PR00723">
    <property type="entry name" value="SUBTILISIN"/>
</dbReference>
<sequence length="95" mass="10717">MYRYVIPWFLLSAPQAWASGFCGEGVRVGIFDTGLVDTNLHKHFRAVTIKERTNWTYLSARTRKRERKQQQGAEEDVNPAAIDGHGHGTFVAGII</sequence>
<dbReference type="SUPFAM" id="SSF52743">
    <property type="entry name" value="Subtilisin-like"/>
    <property type="match status" value="1"/>
</dbReference>
<dbReference type="EMBL" id="UYRU01064096">
    <property type="protein sequence ID" value="VDN15923.1"/>
    <property type="molecule type" value="Genomic_DNA"/>
</dbReference>
<keyword evidence="3" id="KW-0732">Signal</keyword>
<comment type="caution">
    <text evidence="1">Lacks conserved residue(s) required for the propagation of feature annotation.</text>
</comment>
<dbReference type="Gene3D" id="3.40.50.200">
    <property type="entry name" value="Peptidase S8/S53 domain"/>
    <property type="match status" value="1"/>
</dbReference>
<dbReference type="PROSITE" id="PS51892">
    <property type="entry name" value="SUBTILASE"/>
    <property type="match status" value="1"/>
</dbReference>
<proteinExistence type="inferred from homology"/>
<feature type="chain" id="PRO_5018042094" evidence="3">
    <location>
        <begin position="19"/>
        <end position="95"/>
    </location>
</feature>
<evidence type="ECO:0000256" key="1">
    <source>
        <dbReference type="PROSITE-ProRule" id="PRU01240"/>
    </source>
</evidence>
<dbReference type="InterPro" id="IPR036852">
    <property type="entry name" value="Peptidase_S8/S53_dom_sf"/>
</dbReference>
<protein>
    <submittedName>
        <fullName evidence="4">Uncharacterized protein</fullName>
    </submittedName>
</protein>
<organism evidence="4 5">
    <name type="scientific">Dibothriocephalus latus</name>
    <name type="common">Fish tapeworm</name>
    <name type="synonym">Diphyllobothrium latum</name>
    <dbReference type="NCBI Taxonomy" id="60516"/>
    <lineage>
        <taxon>Eukaryota</taxon>
        <taxon>Metazoa</taxon>
        <taxon>Spiralia</taxon>
        <taxon>Lophotrochozoa</taxon>
        <taxon>Platyhelminthes</taxon>
        <taxon>Cestoda</taxon>
        <taxon>Eucestoda</taxon>
        <taxon>Diphyllobothriidea</taxon>
        <taxon>Diphyllobothriidae</taxon>
        <taxon>Dibothriocephalus</taxon>
    </lineage>
</organism>
<evidence type="ECO:0000313" key="5">
    <source>
        <dbReference type="Proteomes" id="UP000281553"/>
    </source>
</evidence>
<evidence type="ECO:0000256" key="2">
    <source>
        <dbReference type="SAM" id="MobiDB-lite"/>
    </source>
</evidence>
<accession>A0A3P7LXZ5</accession>
<gene>
    <name evidence="4" type="ORF">DILT_LOCUS11754</name>
</gene>
<comment type="similarity">
    <text evidence="1">Belongs to the peptidase S8 family.</text>
</comment>
<feature type="region of interest" description="Disordered" evidence="2">
    <location>
        <begin position="61"/>
        <end position="84"/>
    </location>
</feature>
<dbReference type="InterPro" id="IPR015500">
    <property type="entry name" value="Peptidase_S8_subtilisin-rel"/>
</dbReference>
<evidence type="ECO:0000313" key="4">
    <source>
        <dbReference type="EMBL" id="VDN15923.1"/>
    </source>
</evidence>
<dbReference type="GO" id="GO:0006508">
    <property type="term" value="P:proteolysis"/>
    <property type="evidence" value="ECO:0007669"/>
    <property type="project" value="UniProtKB-KW"/>
</dbReference>
<feature type="signal peptide" evidence="3">
    <location>
        <begin position="1"/>
        <end position="18"/>
    </location>
</feature>
<dbReference type="GO" id="GO:0004252">
    <property type="term" value="F:serine-type endopeptidase activity"/>
    <property type="evidence" value="ECO:0007669"/>
    <property type="project" value="InterPro"/>
</dbReference>
<feature type="non-terminal residue" evidence="4">
    <location>
        <position position="95"/>
    </location>
</feature>
<dbReference type="OrthoDB" id="1740355at2759"/>
<dbReference type="AlphaFoldDB" id="A0A3P7LXZ5"/>
<dbReference type="Proteomes" id="UP000281553">
    <property type="component" value="Unassembled WGS sequence"/>
</dbReference>
<keyword evidence="5" id="KW-1185">Reference proteome</keyword>
<reference evidence="4 5" key="1">
    <citation type="submission" date="2018-11" db="EMBL/GenBank/DDBJ databases">
        <authorList>
            <consortium name="Pathogen Informatics"/>
        </authorList>
    </citation>
    <scope>NUCLEOTIDE SEQUENCE [LARGE SCALE GENOMIC DNA]</scope>
</reference>
<name>A0A3P7LXZ5_DIBLA</name>